<dbReference type="Pfam" id="PF20194">
    <property type="entry name" value="DUF6557"/>
    <property type="match status" value="1"/>
</dbReference>
<evidence type="ECO:0000313" key="2">
    <source>
        <dbReference type="Proteomes" id="UP001229346"/>
    </source>
</evidence>
<dbReference type="RefSeq" id="WP_307203331.1">
    <property type="nucleotide sequence ID" value="NZ_JAUSSU010000003.1"/>
</dbReference>
<comment type="caution">
    <text evidence="1">The sequence shown here is derived from an EMBL/GenBank/DDBJ whole genome shotgun (WGS) entry which is preliminary data.</text>
</comment>
<dbReference type="EMBL" id="JAUSSU010000003">
    <property type="protein sequence ID" value="MDQ0112462.1"/>
    <property type="molecule type" value="Genomic_DNA"/>
</dbReference>
<dbReference type="Proteomes" id="UP001229346">
    <property type="component" value="Unassembled WGS sequence"/>
</dbReference>
<organism evidence="1 2">
    <name type="scientific">Paenibacillus harenae</name>
    <dbReference type="NCBI Taxonomy" id="306543"/>
    <lineage>
        <taxon>Bacteria</taxon>
        <taxon>Bacillati</taxon>
        <taxon>Bacillota</taxon>
        <taxon>Bacilli</taxon>
        <taxon>Bacillales</taxon>
        <taxon>Paenibacillaceae</taxon>
        <taxon>Paenibacillus</taxon>
    </lineage>
</organism>
<accession>A0ABT9TYM5</accession>
<dbReference type="InterPro" id="IPR046687">
    <property type="entry name" value="DUF6557"/>
</dbReference>
<sequence length="134" mass="16088">MKTLKEHLDLIDWEVLKTRLPNLYSDMNDPTVISKFNKVFNELLILRPEENSEGFEIHINQVIDVSGEHFWAVNGRKKSEDIKYNISFDPWEKWLGYYVNNNHLDHVEIIVHCLYEMTWSGFSQEEIRNKYNEL</sequence>
<protein>
    <submittedName>
        <fullName evidence="1">Uncharacterized protein</fullName>
    </submittedName>
</protein>
<evidence type="ECO:0000313" key="1">
    <source>
        <dbReference type="EMBL" id="MDQ0112462.1"/>
    </source>
</evidence>
<gene>
    <name evidence="1" type="ORF">J2T15_001897</name>
</gene>
<name>A0ABT9TYM5_PAEHA</name>
<keyword evidence="2" id="KW-1185">Reference proteome</keyword>
<reference evidence="1 2" key="1">
    <citation type="submission" date="2023-07" db="EMBL/GenBank/DDBJ databases">
        <title>Sorghum-associated microbial communities from plants grown in Nebraska, USA.</title>
        <authorList>
            <person name="Schachtman D."/>
        </authorList>
    </citation>
    <scope>NUCLEOTIDE SEQUENCE [LARGE SCALE GENOMIC DNA]</scope>
    <source>
        <strain evidence="1 2">CC482</strain>
    </source>
</reference>
<proteinExistence type="predicted"/>